<dbReference type="EMBL" id="DS178268">
    <property type="protein sequence ID" value="EFP77522.2"/>
    <property type="molecule type" value="Genomic_DNA"/>
</dbReference>
<sequence>MRGPHVIFGIGLFLNIIPLAKAPALDLNNIDQLKKAASAAMSNLMSYYSPSYRGAFDTDITPWQDSLMIWSLHFDYASDVGDTRYLATVQNALYRQSNNQSHSFLVKNVVEQWNGGILWGAEWSFTLTLEAVAAAEFLGPQAKLPKSSATWIGLAQKTLQQVAPQTDNGCGGGLFWYRNREDPKHGRYKAFNTNTEFISAAARSFLITKDTKVLGFAQQLVDWLIGPSRLADVKTGILQDGVDAKDASCQLSTDQWTYNYGLWLGSMAWLFKATGDQKYLTMASTVFTHSVKIFAPKGIIAEICEPTSCSRDSKGFKAVYIRNLVYLHRVTTDQAMKTAIQNLIDTSVKAMAQTSCDAKFNCAAAWAAGSPPEKNVRSQHVSTALLVAAIGIRKPPANAARAT</sequence>
<evidence type="ECO:0000256" key="4">
    <source>
        <dbReference type="ARBA" id="ARBA00022729"/>
    </source>
</evidence>
<dbReference type="Gene3D" id="1.50.10.20">
    <property type="match status" value="1"/>
</dbReference>
<dbReference type="InParanoid" id="E3JZP7"/>
<dbReference type="PIRSF" id="PIRSF016302">
    <property type="entry name" value="Man_a_manosd"/>
    <property type="match status" value="1"/>
</dbReference>
<dbReference type="SUPFAM" id="SSF48208">
    <property type="entry name" value="Six-hairpin glycosidases"/>
    <property type="match status" value="1"/>
</dbReference>
<name>E3JZP7_PUCGT</name>
<evidence type="ECO:0000313" key="11">
    <source>
        <dbReference type="Proteomes" id="UP000008783"/>
    </source>
</evidence>
<evidence type="ECO:0000256" key="6">
    <source>
        <dbReference type="ARBA" id="ARBA00023180"/>
    </source>
</evidence>
<dbReference type="GO" id="GO:0009272">
    <property type="term" value="P:fungal-type cell wall biogenesis"/>
    <property type="evidence" value="ECO:0000318"/>
    <property type="project" value="GO_Central"/>
</dbReference>
<accession>E3JZP7</accession>
<evidence type="ECO:0000256" key="8">
    <source>
        <dbReference type="PIRNR" id="PIRNR016302"/>
    </source>
</evidence>
<dbReference type="Pfam" id="PF03663">
    <property type="entry name" value="Glyco_hydro_76"/>
    <property type="match status" value="1"/>
</dbReference>
<reference key="1">
    <citation type="submission" date="2007-01" db="EMBL/GenBank/DDBJ databases">
        <title>The Genome Sequence of Puccinia graminis f. sp. tritici Strain CRL 75-36-700-3.</title>
        <authorList>
            <consortium name="The Broad Institute Genome Sequencing Platform"/>
            <person name="Birren B."/>
            <person name="Lander E."/>
            <person name="Galagan J."/>
            <person name="Nusbaum C."/>
            <person name="Devon K."/>
            <person name="Cuomo C."/>
            <person name="Jaffe D."/>
            <person name="Butler J."/>
            <person name="Alvarez P."/>
            <person name="Gnerre S."/>
            <person name="Grabherr M."/>
            <person name="Mauceli E."/>
            <person name="Brockman W."/>
            <person name="Young S."/>
            <person name="LaButti K."/>
            <person name="Sykes S."/>
            <person name="DeCaprio D."/>
            <person name="Crawford M."/>
            <person name="Koehrsen M."/>
            <person name="Engels R."/>
            <person name="Montgomery P."/>
            <person name="Pearson M."/>
            <person name="Howarth C."/>
            <person name="Larson L."/>
            <person name="White J."/>
            <person name="Zeng Q."/>
            <person name="Kodira C."/>
            <person name="Yandava C."/>
            <person name="Alvarado L."/>
            <person name="O'Leary S."/>
            <person name="Szabo L."/>
            <person name="Dean R."/>
            <person name="Schein J."/>
        </authorList>
    </citation>
    <scope>NUCLEOTIDE SEQUENCE</scope>
    <source>
        <strain>CRL 75-36-700-3</strain>
    </source>
</reference>
<dbReference type="KEGG" id="pgr:PGTG_03478"/>
<dbReference type="eggNOG" id="ENOG502QSWP">
    <property type="taxonomic scope" value="Eukaryota"/>
</dbReference>
<dbReference type="EC" id="3.2.1.101" evidence="3 8"/>
<keyword evidence="6" id="KW-0325">Glycoprotein</keyword>
<feature type="chain" id="PRO_5003173406" description="Mannan endo-1,6-alpha-mannosidase" evidence="9">
    <location>
        <begin position="23"/>
        <end position="403"/>
    </location>
</feature>
<dbReference type="InterPro" id="IPR014480">
    <property type="entry name" value="Mannan-1_6-alpha_mannosidase"/>
</dbReference>
<organism evidence="10 11">
    <name type="scientific">Puccinia graminis f. sp. tritici (strain CRL 75-36-700-3 / race SCCL)</name>
    <name type="common">Black stem rust fungus</name>
    <dbReference type="NCBI Taxonomy" id="418459"/>
    <lineage>
        <taxon>Eukaryota</taxon>
        <taxon>Fungi</taxon>
        <taxon>Dikarya</taxon>
        <taxon>Basidiomycota</taxon>
        <taxon>Pucciniomycotina</taxon>
        <taxon>Pucciniomycetes</taxon>
        <taxon>Pucciniales</taxon>
        <taxon>Pucciniaceae</taxon>
        <taxon>Puccinia</taxon>
    </lineage>
</organism>
<gene>
    <name evidence="10" type="ORF">PGTG_03478</name>
</gene>
<reference evidence="11" key="2">
    <citation type="journal article" date="2011" name="Proc. Natl. Acad. Sci. U.S.A.">
        <title>Obligate biotrophy features unraveled by the genomic analysis of rust fungi.</title>
        <authorList>
            <person name="Duplessis S."/>
            <person name="Cuomo C.A."/>
            <person name="Lin Y.-C."/>
            <person name="Aerts A."/>
            <person name="Tisserant E."/>
            <person name="Veneault-Fourrey C."/>
            <person name="Joly D.L."/>
            <person name="Hacquard S."/>
            <person name="Amselem J."/>
            <person name="Cantarel B.L."/>
            <person name="Chiu R."/>
            <person name="Coutinho P.M."/>
            <person name="Feau N."/>
            <person name="Field M."/>
            <person name="Frey P."/>
            <person name="Gelhaye E."/>
            <person name="Goldberg J."/>
            <person name="Grabherr M.G."/>
            <person name="Kodira C.D."/>
            <person name="Kohler A."/>
            <person name="Kuees U."/>
            <person name="Lindquist E.A."/>
            <person name="Lucas S.M."/>
            <person name="Mago R."/>
            <person name="Mauceli E."/>
            <person name="Morin E."/>
            <person name="Murat C."/>
            <person name="Pangilinan J.L."/>
            <person name="Park R."/>
            <person name="Pearson M."/>
            <person name="Quesneville H."/>
            <person name="Rouhier N."/>
            <person name="Sakthikumar S."/>
            <person name="Salamov A.A."/>
            <person name="Schmutz J."/>
            <person name="Selles B."/>
            <person name="Shapiro H."/>
            <person name="Tanguay P."/>
            <person name="Tuskan G.A."/>
            <person name="Henrissat B."/>
            <person name="Van de Peer Y."/>
            <person name="Rouze P."/>
            <person name="Ellis J.G."/>
            <person name="Dodds P.N."/>
            <person name="Schein J.E."/>
            <person name="Zhong S."/>
            <person name="Hamelin R.C."/>
            <person name="Grigoriev I.V."/>
            <person name="Szabo L.J."/>
            <person name="Martin F."/>
        </authorList>
    </citation>
    <scope>NUCLEOTIDE SEQUENCE [LARGE SCALE GENOMIC DNA]</scope>
    <source>
        <strain evidence="11">CRL 75-36-700-3 / race SCCL</strain>
    </source>
</reference>
<proteinExistence type="inferred from homology"/>
<dbReference type="GO" id="GO:0016052">
    <property type="term" value="P:carbohydrate catabolic process"/>
    <property type="evidence" value="ECO:0007669"/>
    <property type="project" value="InterPro"/>
</dbReference>
<comment type="catalytic activity">
    <reaction evidence="1 8">
        <text>Random hydrolysis of (1-&gt;6)-alpha-D-mannosidic linkages in unbranched (1-&gt;6)-mannans.</text>
        <dbReference type="EC" id="3.2.1.101"/>
    </reaction>
</comment>
<evidence type="ECO:0000256" key="5">
    <source>
        <dbReference type="ARBA" id="ARBA00022801"/>
    </source>
</evidence>
<evidence type="ECO:0000313" key="10">
    <source>
        <dbReference type="EMBL" id="EFP77522.2"/>
    </source>
</evidence>
<keyword evidence="7 8" id="KW-0326">Glycosidase</keyword>
<evidence type="ECO:0000256" key="1">
    <source>
        <dbReference type="ARBA" id="ARBA00001452"/>
    </source>
</evidence>
<dbReference type="InterPro" id="IPR005198">
    <property type="entry name" value="Glyco_hydro_76"/>
</dbReference>
<evidence type="ECO:0000256" key="7">
    <source>
        <dbReference type="ARBA" id="ARBA00023295"/>
    </source>
</evidence>
<dbReference type="STRING" id="418459.E3JZP7"/>
<evidence type="ECO:0000256" key="2">
    <source>
        <dbReference type="ARBA" id="ARBA00009699"/>
    </source>
</evidence>
<dbReference type="FunCoup" id="E3JZP7">
    <property type="interactions" value="32"/>
</dbReference>
<keyword evidence="4 9" id="KW-0732">Signal</keyword>
<dbReference type="HOGENOM" id="CLU_672826_0_0_1"/>
<dbReference type="AlphaFoldDB" id="E3JZP7"/>
<feature type="signal peptide" evidence="9">
    <location>
        <begin position="1"/>
        <end position="22"/>
    </location>
</feature>
<dbReference type="RefSeq" id="XP_003321941.2">
    <property type="nucleotide sequence ID" value="XM_003321893.2"/>
</dbReference>
<dbReference type="VEuPathDB" id="FungiDB:PGTG_03478"/>
<dbReference type="GO" id="GO:0008496">
    <property type="term" value="F:mannan endo-1,6-alpha-mannosidase activity"/>
    <property type="evidence" value="ECO:0007669"/>
    <property type="project" value="UniProtKB-UniRule"/>
</dbReference>
<dbReference type="Proteomes" id="UP000008783">
    <property type="component" value="Unassembled WGS sequence"/>
</dbReference>
<protein>
    <recommendedName>
        <fullName evidence="3 8">Mannan endo-1,6-alpha-mannosidase</fullName>
        <ecNumber evidence="3 8">3.2.1.101</ecNumber>
    </recommendedName>
</protein>
<dbReference type="OrthoDB" id="9984024at2759"/>
<dbReference type="InterPro" id="IPR008928">
    <property type="entry name" value="6-hairpin_glycosidase_sf"/>
</dbReference>
<keyword evidence="11" id="KW-1185">Reference proteome</keyword>
<evidence type="ECO:0000256" key="9">
    <source>
        <dbReference type="SAM" id="SignalP"/>
    </source>
</evidence>
<dbReference type="PANTHER" id="PTHR12145:SF36">
    <property type="entry name" value="MANNAN ENDO-1,6-ALPHA-MANNOSIDASE DCW1"/>
    <property type="match status" value="1"/>
</dbReference>
<dbReference type="GeneID" id="10538561"/>
<keyword evidence="5 8" id="KW-0378">Hydrolase</keyword>
<dbReference type="PANTHER" id="PTHR12145">
    <property type="entry name" value="MANNAN ENDO-1,6-ALPHA-MANNOSIDASE DCW1"/>
    <property type="match status" value="1"/>
</dbReference>
<comment type="similarity">
    <text evidence="2 8">Belongs to the glycosyl hydrolase 76 family.</text>
</comment>
<evidence type="ECO:0000256" key="3">
    <source>
        <dbReference type="ARBA" id="ARBA00012350"/>
    </source>
</evidence>